<feature type="transmembrane region" description="Helical" evidence="1">
    <location>
        <begin position="88"/>
        <end position="108"/>
    </location>
</feature>
<accession>A0A1N7P5K0</accession>
<dbReference type="OrthoDB" id="2989441at2"/>
<gene>
    <name evidence="2" type="ORF">SAMN05421790_11185</name>
</gene>
<evidence type="ECO:0000313" key="3">
    <source>
        <dbReference type="Proteomes" id="UP000186795"/>
    </source>
</evidence>
<keyword evidence="1" id="KW-0472">Membrane</keyword>
<reference evidence="3" key="1">
    <citation type="submission" date="2017-01" db="EMBL/GenBank/DDBJ databases">
        <authorList>
            <person name="Varghese N."/>
            <person name="Submissions S."/>
        </authorList>
    </citation>
    <scope>NUCLEOTIDE SEQUENCE [LARGE SCALE GENOMIC DNA]</scope>
    <source>
        <strain evidence="3">DSM 45196</strain>
    </source>
</reference>
<sequence>MAYKIALFIHVFSVASWFGGLAVMAVWLRKSTKLHDAGISMDQSLENVHNLNVRMMVPVAILAFVAGLYMLIQFGDSKPLYLVIKERFGSLIILAYVIGFPVYGGRLFKKLQGETDPAAKTASVKRYINLLNLTVLLLAFIILVVTFKFQ</sequence>
<dbReference type="AlphaFoldDB" id="A0A1N7P5K0"/>
<feature type="transmembrane region" description="Helical" evidence="1">
    <location>
        <begin position="128"/>
        <end position="147"/>
    </location>
</feature>
<keyword evidence="3" id="KW-1185">Reference proteome</keyword>
<keyword evidence="1" id="KW-0812">Transmembrane</keyword>
<feature type="transmembrane region" description="Helical" evidence="1">
    <location>
        <begin position="7"/>
        <end position="28"/>
    </location>
</feature>
<protein>
    <submittedName>
        <fullName evidence="2">Uncharacterized protein family (UPF0093)</fullName>
    </submittedName>
</protein>
<evidence type="ECO:0000313" key="2">
    <source>
        <dbReference type="EMBL" id="SIT05861.1"/>
    </source>
</evidence>
<organism evidence="2 3">
    <name type="scientific">Kroppenstedtia eburnea</name>
    <dbReference type="NCBI Taxonomy" id="714067"/>
    <lineage>
        <taxon>Bacteria</taxon>
        <taxon>Bacillati</taxon>
        <taxon>Bacillota</taxon>
        <taxon>Bacilli</taxon>
        <taxon>Bacillales</taxon>
        <taxon>Thermoactinomycetaceae</taxon>
        <taxon>Kroppenstedtia</taxon>
    </lineage>
</organism>
<evidence type="ECO:0000256" key="1">
    <source>
        <dbReference type="SAM" id="Phobius"/>
    </source>
</evidence>
<dbReference type="EMBL" id="FTOD01000011">
    <property type="protein sequence ID" value="SIT05861.1"/>
    <property type="molecule type" value="Genomic_DNA"/>
</dbReference>
<name>A0A1N7P5K0_9BACL</name>
<dbReference type="RefSeq" id="WP_009710997.1">
    <property type="nucleotide sequence ID" value="NZ_CP048103.1"/>
</dbReference>
<feature type="transmembrane region" description="Helical" evidence="1">
    <location>
        <begin position="55"/>
        <end position="76"/>
    </location>
</feature>
<dbReference type="Proteomes" id="UP000186795">
    <property type="component" value="Unassembled WGS sequence"/>
</dbReference>
<proteinExistence type="predicted"/>
<keyword evidence="1" id="KW-1133">Transmembrane helix</keyword>